<dbReference type="InterPro" id="IPR037522">
    <property type="entry name" value="HD_GYP_dom"/>
</dbReference>
<evidence type="ECO:0000256" key="1">
    <source>
        <dbReference type="SAM" id="MobiDB-lite"/>
    </source>
</evidence>
<protein>
    <submittedName>
        <fullName evidence="3">HD-GYP domain-containing protein</fullName>
    </submittedName>
</protein>
<evidence type="ECO:0000313" key="4">
    <source>
        <dbReference type="Proteomes" id="UP000664344"/>
    </source>
</evidence>
<dbReference type="RefSeq" id="WP_206556355.1">
    <property type="nucleotide sequence ID" value="NZ_JAFKDB010000002.1"/>
</dbReference>
<dbReference type="PANTHER" id="PTHR43155:SF2">
    <property type="entry name" value="CYCLIC DI-GMP PHOSPHODIESTERASE PA4108"/>
    <property type="match status" value="1"/>
</dbReference>
<comment type="caution">
    <text evidence="3">The sequence shown here is derived from an EMBL/GenBank/DDBJ whole genome shotgun (WGS) entry which is preliminary data.</text>
</comment>
<sequence length="436" mass="48965">MWFRRKPDKLSAATRRSEQPGQRASPLAGTLKRVRLPVDLIRPGMKVVKLDRPWTEVPVLFQGFTLHSDDEARILRQYCDWVVVEDKAERLAPILASLPALKQKTSQPLTETRPLEQELHRAADAWNRTHKFIEKVIRDIEQHNELELASARPLIQSCAESVKANASAMFWMARIKTRDAYTAEHSLRVAVFTMAFARFLGLPEEDLEVVGMCGLLHDIGKLRVPGEILNKPGPLSPSEHAVMREHTTLGHTMLKQDSSLDPIISDVTLHHHERIDGRGYPHQLPEWQISRYARMIAIVDAYDAMTSDRCYRNGMSPAEAVRILFKNRGHQFDTSMVEAFIRMVGIYPPGSLVELSTGEVALVVSSHPARKLTPKVEILLDANKHPVPPRVLDLGDQRLPDSPARTISAPLPDGAYGISLQGRISQLMAKTVADRS</sequence>
<dbReference type="Gene3D" id="1.10.3210.10">
    <property type="entry name" value="Hypothetical protein af1432"/>
    <property type="match status" value="1"/>
</dbReference>
<dbReference type="CDD" id="cd00077">
    <property type="entry name" value="HDc"/>
    <property type="match status" value="1"/>
</dbReference>
<dbReference type="Pfam" id="PF13487">
    <property type="entry name" value="HD_5"/>
    <property type="match status" value="1"/>
</dbReference>
<dbReference type="Proteomes" id="UP000664344">
    <property type="component" value="Unassembled WGS sequence"/>
</dbReference>
<dbReference type="SUPFAM" id="SSF109604">
    <property type="entry name" value="HD-domain/PDEase-like"/>
    <property type="match status" value="1"/>
</dbReference>
<proteinExistence type="predicted"/>
<feature type="region of interest" description="Disordered" evidence="1">
    <location>
        <begin position="1"/>
        <end position="28"/>
    </location>
</feature>
<organism evidence="3 4">
    <name type="scientific">Marinobacter daepoensis</name>
    <dbReference type="NCBI Taxonomy" id="262077"/>
    <lineage>
        <taxon>Bacteria</taxon>
        <taxon>Pseudomonadati</taxon>
        <taxon>Pseudomonadota</taxon>
        <taxon>Gammaproteobacteria</taxon>
        <taxon>Pseudomonadales</taxon>
        <taxon>Marinobacteraceae</taxon>
        <taxon>Marinobacter</taxon>
    </lineage>
</organism>
<dbReference type="EMBL" id="JAFKDB010000002">
    <property type="protein sequence ID" value="MBN7768379.1"/>
    <property type="molecule type" value="Genomic_DNA"/>
</dbReference>
<gene>
    <name evidence="3" type="ORF">JYP53_00485</name>
</gene>
<evidence type="ECO:0000313" key="3">
    <source>
        <dbReference type="EMBL" id="MBN7768379.1"/>
    </source>
</evidence>
<accession>A0ABS3B943</accession>
<dbReference type="InterPro" id="IPR006675">
    <property type="entry name" value="HDIG_dom"/>
</dbReference>
<name>A0ABS3B943_9GAMM</name>
<dbReference type="SMART" id="SM00471">
    <property type="entry name" value="HDc"/>
    <property type="match status" value="1"/>
</dbReference>
<feature type="domain" description="HD-GYP" evidence="2">
    <location>
        <begin position="160"/>
        <end position="356"/>
    </location>
</feature>
<keyword evidence="4" id="KW-1185">Reference proteome</keyword>
<dbReference type="NCBIfam" id="TIGR00277">
    <property type="entry name" value="HDIG"/>
    <property type="match status" value="1"/>
</dbReference>
<dbReference type="PANTHER" id="PTHR43155">
    <property type="entry name" value="CYCLIC DI-GMP PHOSPHODIESTERASE PA4108-RELATED"/>
    <property type="match status" value="1"/>
</dbReference>
<dbReference type="PROSITE" id="PS51832">
    <property type="entry name" value="HD_GYP"/>
    <property type="match status" value="1"/>
</dbReference>
<dbReference type="InterPro" id="IPR003607">
    <property type="entry name" value="HD/PDEase_dom"/>
</dbReference>
<dbReference type="InterPro" id="IPR021812">
    <property type="entry name" value="DUF3391"/>
</dbReference>
<evidence type="ECO:0000259" key="2">
    <source>
        <dbReference type="PROSITE" id="PS51832"/>
    </source>
</evidence>
<dbReference type="Pfam" id="PF11871">
    <property type="entry name" value="DUF3391"/>
    <property type="match status" value="1"/>
</dbReference>
<reference evidence="3 4" key="1">
    <citation type="submission" date="2021-02" db="EMBL/GenBank/DDBJ databases">
        <title>PHA producing bacteria isolated from coastal sediment in Guangdong, Shenzhen.</title>
        <authorList>
            <person name="Zheng W."/>
            <person name="Yu S."/>
            <person name="Huang Y."/>
        </authorList>
    </citation>
    <scope>NUCLEOTIDE SEQUENCE [LARGE SCALE GENOMIC DNA]</scope>
    <source>
        <strain evidence="3 4">TN21-5</strain>
    </source>
</reference>